<dbReference type="SUPFAM" id="SSF52540">
    <property type="entry name" value="P-loop containing nucleoside triphosphate hydrolases"/>
    <property type="match status" value="1"/>
</dbReference>
<reference evidence="4 5" key="1">
    <citation type="submission" date="2015-10" db="EMBL/GenBank/DDBJ databases">
        <title>Draft genome sequence of Thermococcus celericrescens strain DSM 17994.</title>
        <authorList>
            <person name="Hong S.-J."/>
            <person name="Park C.-E."/>
            <person name="Shin J.-H."/>
        </authorList>
    </citation>
    <scope>NUCLEOTIDE SEQUENCE [LARGE SCALE GENOMIC DNA]</scope>
    <source>
        <strain evidence="4 5">DSM 17994</strain>
    </source>
</reference>
<evidence type="ECO:0000259" key="3">
    <source>
        <dbReference type="PROSITE" id="PS51146"/>
    </source>
</evidence>
<accession>A0A117IU72</accession>
<name>A0A117IU72_9EURY</name>
<protein>
    <submittedName>
        <fullName evidence="4">Recombinase</fullName>
    </submittedName>
</protein>
<gene>
    <name evidence="4" type="ORF">APY94_02545</name>
</gene>
<sequence length="237" mass="26751">MYVGELLKSLDRASSGVPGLDDLIGGGFLPGRVYLVVGPPGSGKTTLGIQFLMSGVKNGEKGLFVSLFENPQLITQDMLRYNFGLLGHVQAKKIVFNDFGQILFGAGRKFAWDELLRSLLEIIRKEEAKRVVIDSFNSLEYSVVDPENKRMALGKLMRKLHELDVTTLITSEMMSSESYTDEYYLADGVIVLHHFMRNFQMVRALQVLKMRGVPHDSNLKRIRFTEEGIRVYPEAPF</sequence>
<organism evidence="4 5">
    <name type="scientific">Thermococcus celericrescens</name>
    <dbReference type="NCBI Taxonomy" id="227598"/>
    <lineage>
        <taxon>Archaea</taxon>
        <taxon>Methanobacteriati</taxon>
        <taxon>Methanobacteriota</taxon>
        <taxon>Thermococci</taxon>
        <taxon>Thermococcales</taxon>
        <taxon>Thermococcaceae</taxon>
        <taxon>Thermococcus</taxon>
    </lineage>
</organism>
<evidence type="ECO:0000313" key="5">
    <source>
        <dbReference type="Proteomes" id="UP000053462"/>
    </source>
</evidence>
<feature type="domain" description="KaiC" evidence="3">
    <location>
        <begin position="11"/>
        <end position="237"/>
    </location>
</feature>
<keyword evidence="2" id="KW-0067">ATP-binding</keyword>
<keyword evidence="5" id="KW-1185">Reference proteome</keyword>
<dbReference type="InterPro" id="IPR027417">
    <property type="entry name" value="P-loop_NTPase"/>
</dbReference>
<keyword evidence="1" id="KW-0547">Nucleotide-binding</keyword>
<dbReference type="STRING" id="227598.APY94_02545"/>
<dbReference type="PANTHER" id="PTHR43637:SF1">
    <property type="entry name" value="UPF0273 PROTEIN TM_0370"/>
    <property type="match status" value="1"/>
</dbReference>
<dbReference type="GO" id="GO:0005524">
    <property type="term" value="F:ATP binding"/>
    <property type="evidence" value="ECO:0007669"/>
    <property type="project" value="UniProtKB-KW"/>
</dbReference>
<dbReference type="RefSeq" id="WP_058938150.1">
    <property type="nucleotide sequence ID" value="NZ_LLYW01000008.1"/>
</dbReference>
<dbReference type="InterPro" id="IPR010624">
    <property type="entry name" value="KaiC_dom"/>
</dbReference>
<dbReference type="OrthoDB" id="27015at2157"/>
<evidence type="ECO:0000256" key="2">
    <source>
        <dbReference type="ARBA" id="ARBA00022840"/>
    </source>
</evidence>
<dbReference type="PROSITE" id="PS51146">
    <property type="entry name" value="KAIC"/>
    <property type="match status" value="1"/>
</dbReference>
<proteinExistence type="predicted"/>
<comment type="caution">
    <text evidence="4">The sequence shown here is derived from an EMBL/GenBank/DDBJ whole genome shotgun (WGS) entry which is preliminary data.</text>
</comment>
<dbReference type="InterPro" id="IPR014774">
    <property type="entry name" value="KaiC-like_dom"/>
</dbReference>
<dbReference type="AlphaFoldDB" id="A0A117IU72"/>
<evidence type="ECO:0000256" key="1">
    <source>
        <dbReference type="ARBA" id="ARBA00022741"/>
    </source>
</evidence>
<dbReference type="EMBL" id="LLYW01000008">
    <property type="protein sequence ID" value="KUH34175.1"/>
    <property type="molecule type" value="Genomic_DNA"/>
</dbReference>
<dbReference type="PANTHER" id="PTHR43637">
    <property type="entry name" value="UPF0273 PROTEIN TM_0370"/>
    <property type="match status" value="1"/>
</dbReference>
<dbReference type="Proteomes" id="UP000053462">
    <property type="component" value="Unassembled WGS sequence"/>
</dbReference>
<evidence type="ECO:0000313" key="4">
    <source>
        <dbReference type="EMBL" id="KUH34175.1"/>
    </source>
</evidence>
<dbReference type="Pfam" id="PF06745">
    <property type="entry name" value="ATPase"/>
    <property type="match status" value="1"/>
</dbReference>
<dbReference type="Gene3D" id="3.40.50.300">
    <property type="entry name" value="P-loop containing nucleotide triphosphate hydrolases"/>
    <property type="match status" value="1"/>
</dbReference>